<accession>A0A316DCL2</accession>
<dbReference type="Pfam" id="PF13274">
    <property type="entry name" value="SocA_Panacea"/>
    <property type="match status" value="1"/>
</dbReference>
<protein>
    <submittedName>
        <fullName evidence="2">Putative phage-associated protein</fullName>
    </submittedName>
</protein>
<evidence type="ECO:0000313" key="3">
    <source>
        <dbReference type="Proteomes" id="UP000245634"/>
    </source>
</evidence>
<evidence type="ECO:0000259" key="1">
    <source>
        <dbReference type="Pfam" id="PF13274"/>
    </source>
</evidence>
<feature type="domain" description="Antitoxin SocA-like Panacea" evidence="1">
    <location>
        <begin position="28"/>
        <end position="124"/>
    </location>
</feature>
<proteinExistence type="predicted"/>
<keyword evidence="3" id="KW-1185">Reference proteome</keyword>
<name>A0A316DCL2_9BACL</name>
<evidence type="ECO:0000313" key="2">
    <source>
        <dbReference type="EMBL" id="PWK14933.1"/>
    </source>
</evidence>
<dbReference type="Proteomes" id="UP000245634">
    <property type="component" value="Unassembled WGS sequence"/>
</dbReference>
<dbReference type="InterPro" id="IPR025272">
    <property type="entry name" value="SocA_Panacea"/>
</dbReference>
<organism evidence="2 3">
    <name type="scientific">Tumebacillus permanentifrigoris</name>
    <dbReference type="NCBI Taxonomy" id="378543"/>
    <lineage>
        <taxon>Bacteria</taxon>
        <taxon>Bacillati</taxon>
        <taxon>Bacillota</taxon>
        <taxon>Bacilli</taxon>
        <taxon>Bacillales</taxon>
        <taxon>Alicyclobacillaceae</taxon>
        <taxon>Tumebacillus</taxon>
    </lineage>
</organism>
<dbReference type="OrthoDB" id="9799173at2"/>
<reference evidence="2 3" key="1">
    <citation type="submission" date="2018-05" db="EMBL/GenBank/DDBJ databases">
        <title>Genomic Encyclopedia of Type Strains, Phase IV (KMG-IV): sequencing the most valuable type-strain genomes for metagenomic binning, comparative biology and taxonomic classification.</title>
        <authorList>
            <person name="Goeker M."/>
        </authorList>
    </citation>
    <scope>NUCLEOTIDE SEQUENCE [LARGE SCALE GENOMIC DNA]</scope>
    <source>
        <strain evidence="2 3">DSM 18773</strain>
    </source>
</reference>
<sequence length="148" mass="17630">MVTIFDVADYFRSRVDYEAGDNITPLKLQKLCYYAQAWHATWNQGERLFEEDFEHWEHGPANYTLYDKYRDYKWQPIDPSDLVDFNPAETFTLQQLESLGEVWEAYGDYTAKRLENLTHQEDPWLNTASNETITVESMVEYYSQLTED</sequence>
<dbReference type="AlphaFoldDB" id="A0A316DCL2"/>
<dbReference type="EMBL" id="QGGL01000004">
    <property type="protein sequence ID" value="PWK14933.1"/>
    <property type="molecule type" value="Genomic_DNA"/>
</dbReference>
<gene>
    <name evidence="2" type="ORF">C7459_104135</name>
</gene>
<dbReference type="RefSeq" id="WP_109687345.1">
    <property type="nucleotide sequence ID" value="NZ_QGGL01000004.1"/>
</dbReference>
<comment type="caution">
    <text evidence="2">The sequence shown here is derived from an EMBL/GenBank/DDBJ whole genome shotgun (WGS) entry which is preliminary data.</text>
</comment>